<dbReference type="PANTHER" id="PTHR33112">
    <property type="entry name" value="DOMAIN PROTEIN, PUTATIVE-RELATED"/>
    <property type="match status" value="1"/>
</dbReference>
<dbReference type="PANTHER" id="PTHR33112:SF16">
    <property type="entry name" value="HETEROKARYON INCOMPATIBILITY DOMAIN-CONTAINING PROTEIN"/>
    <property type="match status" value="1"/>
</dbReference>
<name>A0A9P9GPH1_FUSSL</name>
<reference evidence="1" key="1">
    <citation type="journal article" date="2021" name="Nat. Commun.">
        <title>Genetic determinants of endophytism in the Arabidopsis root mycobiome.</title>
        <authorList>
            <person name="Mesny F."/>
            <person name="Miyauchi S."/>
            <person name="Thiergart T."/>
            <person name="Pickel B."/>
            <person name="Atanasova L."/>
            <person name="Karlsson M."/>
            <person name="Huettel B."/>
            <person name="Barry K.W."/>
            <person name="Haridas S."/>
            <person name="Chen C."/>
            <person name="Bauer D."/>
            <person name="Andreopoulos W."/>
            <person name="Pangilinan J."/>
            <person name="LaButti K."/>
            <person name="Riley R."/>
            <person name="Lipzen A."/>
            <person name="Clum A."/>
            <person name="Drula E."/>
            <person name="Henrissat B."/>
            <person name="Kohler A."/>
            <person name="Grigoriev I.V."/>
            <person name="Martin F.M."/>
            <person name="Hacquard S."/>
        </authorList>
    </citation>
    <scope>NUCLEOTIDE SEQUENCE</scope>
    <source>
        <strain evidence="1">FSSC 5 MPI-SDFR-AT-0091</strain>
    </source>
</reference>
<proteinExistence type="predicted"/>
<organism evidence="1 2">
    <name type="scientific">Fusarium solani</name>
    <name type="common">Filamentous fungus</name>
    <dbReference type="NCBI Taxonomy" id="169388"/>
    <lineage>
        <taxon>Eukaryota</taxon>
        <taxon>Fungi</taxon>
        <taxon>Dikarya</taxon>
        <taxon>Ascomycota</taxon>
        <taxon>Pezizomycotina</taxon>
        <taxon>Sordariomycetes</taxon>
        <taxon>Hypocreomycetidae</taxon>
        <taxon>Hypocreales</taxon>
        <taxon>Nectriaceae</taxon>
        <taxon>Fusarium</taxon>
        <taxon>Fusarium solani species complex</taxon>
    </lineage>
</organism>
<keyword evidence="2" id="KW-1185">Reference proteome</keyword>
<dbReference type="OrthoDB" id="2958217at2759"/>
<gene>
    <name evidence="1" type="ORF">B0J15DRAFT_501862</name>
</gene>
<dbReference type="Proteomes" id="UP000736672">
    <property type="component" value="Unassembled WGS sequence"/>
</dbReference>
<accession>A0A9P9GPH1</accession>
<evidence type="ECO:0000313" key="2">
    <source>
        <dbReference type="Proteomes" id="UP000736672"/>
    </source>
</evidence>
<dbReference type="EMBL" id="JAGTJS010000019">
    <property type="protein sequence ID" value="KAH7243115.1"/>
    <property type="molecule type" value="Genomic_DNA"/>
</dbReference>
<protein>
    <submittedName>
        <fullName evidence="1">Uncharacterized protein</fullName>
    </submittedName>
</protein>
<evidence type="ECO:0000313" key="1">
    <source>
        <dbReference type="EMBL" id="KAH7243115.1"/>
    </source>
</evidence>
<dbReference type="AlphaFoldDB" id="A0A9P9GPH1"/>
<sequence length="370" mass="42320">MSLRTLFFGTSMCHFSCNGFDGAENGYQSSALASFVTARDIMSWSLKPQGRLSHAQRGELHDRWGDTGSMTKRKWTYREDILPAISGLAKQYAALTNEVYLSGLWENTLHYDLLWIIRIPDAGDLENTLQRIRHQRPYIAPSWSWSSQQKRFERLEGRNYNASERSGFVTLSDPSLPSHSRPEFILEEINMDLWGKNPFGRLKGGFIKVSGKVAPFPSDVLMKPRGYKGRLALGYFANNYRTCYLDWSSEVSTVQQPGRMRLLLLLSCCAATINWNPLIWYANLEENHKEMHSAFVERNPLCRTIWKDYVDSENCECCKHEDMPRNAWGIVIHPAEEPGSFYRVGCFTLLAYSGGADLFKNVANQTIKLV</sequence>
<comment type="caution">
    <text evidence="1">The sequence shown here is derived from an EMBL/GenBank/DDBJ whole genome shotgun (WGS) entry which is preliminary data.</text>
</comment>